<sequence length="85" mass="9492">MDEIGFMRGDIGTAKVVTAVDGPKYHIQPGDPKHDIPAMVIAKGKQWKIALSETGWTNDKLGYIWLTQVFDPAMKEYTTGTKRLL</sequence>
<evidence type="ECO:0000313" key="1">
    <source>
        <dbReference type="EMBL" id="KAF2177118.1"/>
    </source>
</evidence>
<evidence type="ECO:0008006" key="3">
    <source>
        <dbReference type="Google" id="ProtNLM"/>
    </source>
</evidence>
<dbReference type="AlphaFoldDB" id="A0A6A6DF81"/>
<dbReference type="EMBL" id="ML994694">
    <property type="protein sequence ID" value="KAF2177118.1"/>
    <property type="molecule type" value="Genomic_DNA"/>
</dbReference>
<organism evidence="1 2">
    <name type="scientific">Zopfia rhizophila CBS 207.26</name>
    <dbReference type="NCBI Taxonomy" id="1314779"/>
    <lineage>
        <taxon>Eukaryota</taxon>
        <taxon>Fungi</taxon>
        <taxon>Dikarya</taxon>
        <taxon>Ascomycota</taxon>
        <taxon>Pezizomycotina</taxon>
        <taxon>Dothideomycetes</taxon>
        <taxon>Dothideomycetes incertae sedis</taxon>
        <taxon>Zopfiaceae</taxon>
        <taxon>Zopfia</taxon>
    </lineage>
</organism>
<feature type="non-terminal residue" evidence="1">
    <location>
        <position position="85"/>
    </location>
</feature>
<keyword evidence="2" id="KW-1185">Reference proteome</keyword>
<reference evidence="1" key="1">
    <citation type="journal article" date="2020" name="Stud. Mycol.">
        <title>101 Dothideomycetes genomes: a test case for predicting lifestyles and emergence of pathogens.</title>
        <authorList>
            <person name="Haridas S."/>
            <person name="Albert R."/>
            <person name="Binder M."/>
            <person name="Bloem J."/>
            <person name="Labutti K."/>
            <person name="Salamov A."/>
            <person name="Andreopoulos B."/>
            <person name="Baker S."/>
            <person name="Barry K."/>
            <person name="Bills G."/>
            <person name="Bluhm B."/>
            <person name="Cannon C."/>
            <person name="Castanera R."/>
            <person name="Culley D."/>
            <person name="Daum C."/>
            <person name="Ezra D."/>
            <person name="Gonzalez J."/>
            <person name="Henrissat B."/>
            <person name="Kuo A."/>
            <person name="Liang C."/>
            <person name="Lipzen A."/>
            <person name="Lutzoni F."/>
            <person name="Magnuson J."/>
            <person name="Mondo S."/>
            <person name="Nolan M."/>
            <person name="Ohm R."/>
            <person name="Pangilinan J."/>
            <person name="Park H.-J."/>
            <person name="Ramirez L."/>
            <person name="Alfaro M."/>
            <person name="Sun H."/>
            <person name="Tritt A."/>
            <person name="Yoshinaga Y."/>
            <person name="Zwiers L.-H."/>
            <person name="Turgeon B."/>
            <person name="Goodwin S."/>
            <person name="Spatafora J."/>
            <person name="Crous P."/>
            <person name="Grigoriev I."/>
        </authorList>
    </citation>
    <scope>NUCLEOTIDE SEQUENCE</scope>
    <source>
        <strain evidence="1">CBS 207.26</strain>
    </source>
</reference>
<protein>
    <recommendedName>
        <fullName evidence="3">DDE-1 domain-containing protein</fullName>
    </recommendedName>
</protein>
<name>A0A6A6DF81_9PEZI</name>
<dbReference type="Proteomes" id="UP000800200">
    <property type="component" value="Unassembled WGS sequence"/>
</dbReference>
<proteinExistence type="predicted"/>
<gene>
    <name evidence="1" type="ORF">K469DRAFT_720979</name>
</gene>
<evidence type="ECO:0000313" key="2">
    <source>
        <dbReference type="Proteomes" id="UP000800200"/>
    </source>
</evidence>
<accession>A0A6A6DF81</accession>
<dbReference type="OrthoDB" id="4324149at2759"/>